<sequence length="162" mass="17313">MLDAIQARLSEDENAVSELIGTILLISIMTLAVSIVALAIIPILSSDTSLPSVQVTAFNDTDILYIRHMGGDSIHENNLRILIDGIDHDDLDLTTNQIQGWAQSDGDGLWEPGETLSYDFPDLTTPATIIIVYDGDGGSYVLYSVTQDGTGIPPPGVTEATP</sequence>
<dbReference type="EMBL" id="LHQS01000004">
    <property type="protein sequence ID" value="RXE55169.1"/>
    <property type="molecule type" value="Genomic_DNA"/>
</dbReference>
<feature type="transmembrane region" description="Helical" evidence="1">
    <location>
        <begin position="20"/>
        <end position="44"/>
    </location>
</feature>
<dbReference type="InterPro" id="IPR012859">
    <property type="entry name" value="Pilin_N_archaeal"/>
</dbReference>
<comment type="caution">
    <text evidence="3">The sequence shown here is derived from an EMBL/GenBank/DDBJ whole genome shotgun (WGS) entry which is preliminary data.</text>
</comment>
<evidence type="ECO:0000313" key="4">
    <source>
        <dbReference type="Proteomes" id="UP000290932"/>
    </source>
</evidence>
<protein>
    <recommendedName>
        <fullName evidence="2">Archaeal Type IV pilin N-terminal domain-containing protein</fullName>
    </recommendedName>
</protein>
<evidence type="ECO:0000259" key="2">
    <source>
        <dbReference type="Pfam" id="PF07790"/>
    </source>
</evidence>
<name>A0A498GW47_9EURY</name>
<dbReference type="Proteomes" id="UP000290932">
    <property type="component" value="Unassembled WGS sequence"/>
</dbReference>
<organism evidence="3 4">
    <name type="scientific">Methanoculleus taiwanensis</name>
    <dbReference type="NCBI Taxonomy" id="1550565"/>
    <lineage>
        <taxon>Archaea</taxon>
        <taxon>Methanobacteriati</taxon>
        <taxon>Methanobacteriota</taxon>
        <taxon>Stenosarchaea group</taxon>
        <taxon>Methanomicrobia</taxon>
        <taxon>Methanomicrobiales</taxon>
        <taxon>Methanomicrobiaceae</taxon>
        <taxon>Methanoculleus</taxon>
    </lineage>
</organism>
<dbReference type="AlphaFoldDB" id="A0A498GW47"/>
<keyword evidence="1" id="KW-1133">Transmembrane helix</keyword>
<evidence type="ECO:0000256" key="1">
    <source>
        <dbReference type="SAM" id="Phobius"/>
    </source>
</evidence>
<keyword evidence="1" id="KW-0472">Membrane</keyword>
<dbReference type="Pfam" id="PF07790">
    <property type="entry name" value="Pilin_N"/>
    <property type="match status" value="1"/>
</dbReference>
<feature type="domain" description="Archaeal Type IV pilin N-terminal" evidence="2">
    <location>
        <begin position="14"/>
        <end position="85"/>
    </location>
</feature>
<proteinExistence type="predicted"/>
<dbReference type="RefSeq" id="WP_128695078.1">
    <property type="nucleotide sequence ID" value="NZ_LHQS01000004.1"/>
</dbReference>
<accession>A0A498GW47</accession>
<evidence type="ECO:0000313" key="3">
    <source>
        <dbReference type="EMBL" id="RXE55169.1"/>
    </source>
</evidence>
<keyword evidence="1" id="KW-0812">Transmembrane</keyword>
<keyword evidence="4" id="KW-1185">Reference proteome</keyword>
<reference evidence="3 4" key="1">
    <citation type="journal article" date="2015" name="Int. J. Syst. Evol. Microbiol.">
        <title>Methanoculleus taiwanensis sp. nov., a methanogen isolated from deep marine sediment at the deformation front area near Taiwan.</title>
        <authorList>
            <person name="Weng C.Y."/>
            <person name="Chen S.C."/>
            <person name="Lai M.C."/>
            <person name="Wu S.Y."/>
            <person name="Lin S."/>
            <person name="Yang T.F."/>
            <person name="Chen P.C."/>
        </authorList>
    </citation>
    <scope>NUCLEOTIDE SEQUENCE [LARGE SCALE GENOMIC DNA]</scope>
    <source>
        <strain evidence="3 4">CYW4</strain>
    </source>
</reference>
<gene>
    <name evidence="3" type="ORF">ABH15_13205</name>
</gene>